<gene>
    <name evidence="1" type="ORF">LSH36_505g01060</name>
</gene>
<evidence type="ECO:0000313" key="2">
    <source>
        <dbReference type="Proteomes" id="UP001208570"/>
    </source>
</evidence>
<reference evidence="1" key="1">
    <citation type="journal article" date="2023" name="Mol. Biol. Evol.">
        <title>Third-Generation Sequencing Reveals the Adaptive Role of the Epigenome in Three Deep-Sea Polychaetes.</title>
        <authorList>
            <person name="Perez M."/>
            <person name="Aroh O."/>
            <person name="Sun Y."/>
            <person name="Lan Y."/>
            <person name="Juniper S.K."/>
            <person name="Young C.R."/>
            <person name="Angers B."/>
            <person name="Qian P.Y."/>
        </authorList>
    </citation>
    <scope>NUCLEOTIDE SEQUENCE</scope>
    <source>
        <strain evidence="1">P08H-3</strain>
    </source>
</reference>
<organism evidence="1 2">
    <name type="scientific">Paralvinella palmiformis</name>
    <dbReference type="NCBI Taxonomy" id="53620"/>
    <lineage>
        <taxon>Eukaryota</taxon>
        <taxon>Metazoa</taxon>
        <taxon>Spiralia</taxon>
        <taxon>Lophotrochozoa</taxon>
        <taxon>Annelida</taxon>
        <taxon>Polychaeta</taxon>
        <taxon>Sedentaria</taxon>
        <taxon>Canalipalpata</taxon>
        <taxon>Terebellida</taxon>
        <taxon>Terebelliformia</taxon>
        <taxon>Alvinellidae</taxon>
        <taxon>Paralvinella</taxon>
    </lineage>
</organism>
<dbReference type="AlphaFoldDB" id="A0AAD9J7Y9"/>
<protein>
    <submittedName>
        <fullName evidence="1">Uncharacterized protein</fullName>
    </submittedName>
</protein>
<evidence type="ECO:0000313" key="1">
    <source>
        <dbReference type="EMBL" id="KAK2148287.1"/>
    </source>
</evidence>
<dbReference type="Proteomes" id="UP001208570">
    <property type="component" value="Unassembled WGS sequence"/>
</dbReference>
<dbReference type="EMBL" id="JAODUP010000505">
    <property type="protein sequence ID" value="KAK2148287.1"/>
    <property type="molecule type" value="Genomic_DNA"/>
</dbReference>
<keyword evidence="2" id="KW-1185">Reference proteome</keyword>
<proteinExistence type="predicted"/>
<sequence length="152" mass="17889">MFAKVLCKYIRRKKNLNKFLSNLNLGCAKKVHEKPDKLILSVLYRIWIYPQSEFVYLQGENRFIESICRTIFSIKELLEILTDANISNNLKRPFVRFLLWVYLNTTSGMIDSGAGDLMHEEQMWGYVNSLQEVMSSLTKFDENNQEKVKQLL</sequence>
<name>A0AAD9J7Y9_9ANNE</name>
<comment type="caution">
    <text evidence="1">The sequence shown here is derived from an EMBL/GenBank/DDBJ whole genome shotgun (WGS) entry which is preliminary data.</text>
</comment>
<accession>A0AAD9J7Y9</accession>